<evidence type="ECO:0000256" key="3">
    <source>
        <dbReference type="SAM" id="SignalP"/>
    </source>
</evidence>
<evidence type="ECO:0000256" key="1">
    <source>
        <dbReference type="SAM" id="MobiDB-lite"/>
    </source>
</evidence>
<name>A0A8B7N7A5_HYAAZ</name>
<feature type="chain" id="PRO_5034265436" evidence="3">
    <location>
        <begin position="27"/>
        <end position="181"/>
    </location>
</feature>
<reference evidence="5" key="1">
    <citation type="submission" date="2025-08" db="UniProtKB">
        <authorList>
            <consortium name="RefSeq"/>
        </authorList>
    </citation>
    <scope>IDENTIFICATION</scope>
    <source>
        <tissue evidence="5">Whole organism</tissue>
    </source>
</reference>
<keyword evidence="2" id="KW-0812">Transmembrane</keyword>
<keyword evidence="2" id="KW-1133">Transmembrane helix</keyword>
<dbReference type="Pfam" id="PF05808">
    <property type="entry name" value="Podoplanin"/>
    <property type="match status" value="1"/>
</dbReference>
<feature type="signal peptide" evidence="3">
    <location>
        <begin position="1"/>
        <end position="26"/>
    </location>
</feature>
<proteinExistence type="predicted"/>
<evidence type="ECO:0000256" key="2">
    <source>
        <dbReference type="SAM" id="Phobius"/>
    </source>
</evidence>
<protein>
    <submittedName>
        <fullName evidence="5">Uncharacterized protein LOC108666752</fullName>
    </submittedName>
</protein>
<evidence type="ECO:0000313" key="4">
    <source>
        <dbReference type="Proteomes" id="UP000694843"/>
    </source>
</evidence>
<organism evidence="4 5">
    <name type="scientific">Hyalella azteca</name>
    <name type="common">Amphipod</name>
    <dbReference type="NCBI Taxonomy" id="294128"/>
    <lineage>
        <taxon>Eukaryota</taxon>
        <taxon>Metazoa</taxon>
        <taxon>Ecdysozoa</taxon>
        <taxon>Arthropoda</taxon>
        <taxon>Crustacea</taxon>
        <taxon>Multicrustacea</taxon>
        <taxon>Malacostraca</taxon>
        <taxon>Eumalacostraca</taxon>
        <taxon>Peracarida</taxon>
        <taxon>Amphipoda</taxon>
        <taxon>Senticaudata</taxon>
        <taxon>Talitrida</taxon>
        <taxon>Talitroidea</taxon>
        <taxon>Hyalellidae</taxon>
        <taxon>Hyalella</taxon>
    </lineage>
</organism>
<evidence type="ECO:0000313" key="5">
    <source>
        <dbReference type="RefSeq" id="XP_018009164.1"/>
    </source>
</evidence>
<feature type="region of interest" description="Disordered" evidence="1">
    <location>
        <begin position="92"/>
        <end position="145"/>
    </location>
</feature>
<dbReference type="PANTHER" id="PTHR16861:SF4">
    <property type="entry name" value="SH3 DOMAIN PROTEIN (AFU_ORTHOLOGUE AFUA_1G13610)"/>
    <property type="match status" value="1"/>
</dbReference>
<accession>A0A8B7N7A5</accession>
<feature type="transmembrane region" description="Helical" evidence="2">
    <location>
        <begin position="150"/>
        <end position="173"/>
    </location>
</feature>
<feature type="compositionally biased region" description="Low complexity" evidence="1">
    <location>
        <begin position="93"/>
        <end position="122"/>
    </location>
</feature>
<dbReference type="PANTHER" id="PTHR16861">
    <property type="entry name" value="GLYCOPROTEIN 38"/>
    <property type="match status" value="1"/>
</dbReference>
<dbReference type="KEGG" id="hazt:108666752"/>
<dbReference type="Proteomes" id="UP000694843">
    <property type="component" value="Unplaced"/>
</dbReference>
<keyword evidence="4" id="KW-1185">Reference proteome</keyword>
<dbReference type="AlphaFoldDB" id="A0A8B7N7A5"/>
<dbReference type="GeneID" id="108666752"/>
<sequence length="181" mass="19550">METRVKLLNHMLVLVVVMLALNVSRRRCLRANPIEDLRSGFELSANNGVNNKFHDELIKEHRAMEALNELQNEVIISAEGEEIFAEAEWNNNTQDTTGTYTDPTTMAATGTGTDGTQETTPASDATPETTTEAMGTDPSNPPDEGLSGGAIAGIVIGCLAVVALVGGGVYYMYTKKMYCFE</sequence>
<keyword evidence="3" id="KW-0732">Signal</keyword>
<gene>
    <name evidence="5" type="primary">LOC108666752</name>
</gene>
<keyword evidence="2" id="KW-0472">Membrane</keyword>
<dbReference type="RefSeq" id="XP_018009164.1">
    <property type="nucleotide sequence ID" value="XM_018153675.2"/>
</dbReference>